<keyword evidence="2" id="KW-0812">Transmembrane</keyword>
<sequence length="446" mass="48854">MWAIAQTKEPRWMDQMPLAPDDAAAAVEKSVEAYDTFATVASLVFGFGVSIMYDALKDSITDTWDETPAIWFNGLGVIVVAGSLLPTMVLSFRAGMVRRILSHPQEDGSQASQAREFTIRTNYMSVPCMLGLILSLFALVAQIAMLLHQNVDQFVFLISSCIGGPVIVLALVCIVHITTYEVAPGPRGMPMPAPPPFLQAPDGPLPPGAMRPEAPPPGWGDGYGPLAGTEPEEDSALLDGPWSQEKCMLLEGKDAQADALAGKCIVMTTREGFMWSSIAAVLIFLDDSQYGDEMLRIKNQGFFVVALNQGPYLFYVSEEKKKAGLDLIRKPPFQATGEEHLGVIQEHLHAKTAIFMELNKQGILSDTELAELTGELLLKHLDSDEKIRDLVWFKEPTGGRDVLALQVLKCLRDQGTINAEVSAVVKMEVMRRLKAQITENSGNYRT</sequence>
<organism evidence="3 5">
    <name type="scientific">Polarella glacialis</name>
    <name type="common">Dinoflagellate</name>
    <dbReference type="NCBI Taxonomy" id="89957"/>
    <lineage>
        <taxon>Eukaryota</taxon>
        <taxon>Sar</taxon>
        <taxon>Alveolata</taxon>
        <taxon>Dinophyceae</taxon>
        <taxon>Suessiales</taxon>
        <taxon>Suessiaceae</taxon>
        <taxon>Polarella</taxon>
    </lineage>
</organism>
<keyword evidence="2" id="KW-0472">Membrane</keyword>
<reference evidence="3" key="1">
    <citation type="submission" date="2021-02" db="EMBL/GenBank/DDBJ databases">
        <authorList>
            <person name="Dougan E. K."/>
            <person name="Rhodes N."/>
            <person name="Thang M."/>
            <person name="Chan C."/>
        </authorList>
    </citation>
    <scope>NUCLEOTIDE SEQUENCE</scope>
</reference>
<feature type="transmembrane region" description="Helical" evidence="2">
    <location>
        <begin position="68"/>
        <end position="92"/>
    </location>
</feature>
<feature type="compositionally biased region" description="Pro residues" evidence="1">
    <location>
        <begin position="191"/>
        <end position="218"/>
    </location>
</feature>
<dbReference type="Proteomes" id="UP000626109">
    <property type="component" value="Unassembled WGS sequence"/>
</dbReference>
<evidence type="ECO:0000256" key="2">
    <source>
        <dbReference type="SAM" id="Phobius"/>
    </source>
</evidence>
<keyword evidence="2" id="KW-1133">Transmembrane helix</keyword>
<dbReference type="EMBL" id="CAJNNW010012249">
    <property type="protein sequence ID" value="CAE8654114.1"/>
    <property type="molecule type" value="Genomic_DNA"/>
</dbReference>
<proteinExistence type="predicted"/>
<feature type="region of interest" description="Disordered" evidence="1">
    <location>
        <begin position="191"/>
        <end position="235"/>
    </location>
</feature>
<comment type="caution">
    <text evidence="3">The sequence shown here is derived from an EMBL/GenBank/DDBJ whole genome shotgun (WGS) entry which is preliminary data.</text>
</comment>
<name>A0A813IQE3_POLGL</name>
<accession>A0A813IQE3</accession>
<feature type="transmembrane region" description="Helical" evidence="2">
    <location>
        <begin position="154"/>
        <end position="177"/>
    </location>
</feature>
<gene>
    <name evidence="3" type="ORF">PGLA2088_LOCUS10812</name>
    <name evidence="4" type="ORF">PGLA2088_LOCUS35243</name>
</gene>
<evidence type="ECO:0000256" key="1">
    <source>
        <dbReference type="SAM" id="MobiDB-lite"/>
    </source>
</evidence>
<evidence type="ECO:0000313" key="5">
    <source>
        <dbReference type="Proteomes" id="UP000626109"/>
    </source>
</evidence>
<evidence type="ECO:0000313" key="4">
    <source>
        <dbReference type="EMBL" id="CAE8709043.1"/>
    </source>
</evidence>
<dbReference type="EMBL" id="CAJNNW010031784">
    <property type="protein sequence ID" value="CAE8709043.1"/>
    <property type="molecule type" value="Genomic_DNA"/>
</dbReference>
<protein>
    <submittedName>
        <fullName evidence="3">Uncharacterized protein</fullName>
    </submittedName>
</protein>
<feature type="transmembrane region" description="Helical" evidence="2">
    <location>
        <begin position="37"/>
        <end position="56"/>
    </location>
</feature>
<dbReference type="AlphaFoldDB" id="A0A813IQE3"/>
<feature type="transmembrane region" description="Helical" evidence="2">
    <location>
        <begin position="123"/>
        <end position="148"/>
    </location>
</feature>
<evidence type="ECO:0000313" key="3">
    <source>
        <dbReference type="EMBL" id="CAE8654114.1"/>
    </source>
</evidence>